<dbReference type="GO" id="GO:0019698">
    <property type="term" value="P:D-galacturonate catabolic process"/>
    <property type="evidence" value="ECO:0007669"/>
    <property type="project" value="TreeGrafter"/>
</dbReference>
<dbReference type="SMART" id="SM00858">
    <property type="entry name" value="SAF"/>
    <property type="match status" value="1"/>
</dbReference>
<dbReference type="AlphaFoldDB" id="A0A412Z2A4"/>
<feature type="domain" description="SAF" evidence="3">
    <location>
        <begin position="12"/>
        <end position="83"/>
    </location>
</feature>
<dbReference type="Gene3D" id="2.30.130.110">
    <property type="match status" value="1"/>
</dbReference>
<dbReference type="RefSeq" id="WP_118019105.1">
    <property type="nucleotide sequence ID" value="NZ_JAQEBA010000004.1"/>
</dbReference>
<keyword evidence="2" id="KW-0456">Lyase</keyword>
<dbReference type="PANTHER" id="PTHR30536:SF5">
    <property type="entry name" value="ALTRONATE DEHYDRATASE"/>
    <property type="match status" value="1"/>
</dbReference>
<comment type="similarity">
    <text evidence="1">Belongs to the UxaA family.</text>
</comment>
<dbReference type="InterPro" id="IPR048332">
    <property type="entry name" value="GD_AH_C"/>
</dbReference>
<comment type="caution">
    <text evidence="4">The sequence shown here is derived from an EMBL/GenBank/DDBJ whole genome shotgun (WGS) entry which is preliminary data.</text>
</comment>
<evidence type="ECO:0000313" key="5">
    <source>
        <dbReference type="Proteomes" id="UP000284543"/>
    </source>
</evidence>
<sequence length="497" mass="54476">MERKLIKIEEHDNVAVAVESIKRGQTVIAGQTEVTAQEDIPFGHKIALRDIEAEEAVIKYGYAIGHASCPIKKGSWVHSHNLATNLKGMLTYTYEPDIPRPANVSGISRTFRGYVRKDGNVGIRNEIWIIPTVSCVNTTVRMLADMAARECGELCDGIYAYPHNAGCSQLGDDFETTQKILASIVHHPNAGGVLLVSLGCENNDLEHFLPVLGEIDESRVKMMVTQDVEGDELEYGMELIRELAQELSQDQREDVPVSKLKIAFKCGGSDAFSGVTANPLCGRIADCITALDGSAVLTEVPEMFGAETILMNRSDSDKTFHQVVELINGFKQYYLDYGQPVYENPSPGNKRGGITTLEEKSLGCIQKGGKAMVTGTLQYGERCIKPGLNLMTGPGNDSVSITDLLSCGAQILFFTTGRGNPLGAAIPTIKIASNNVLYERKERWIDYNAGTILDGKTFDDAAHELWDLMIQTASGEHTKNEIYGYREIMIFKNGVLL</sequence>
<evidence type="ECO:0000259" key="3">
    <source>
        <dbReference type="SMART" id="SM00858"/>
    </source>
</evidence>
<evidence type="ECO:0000313" key="4">
    <source>
        <dbReference type="EMBL" id="RGV73983.1"/>
    </source>
</evidence>
<dbReference type="Proteomes" id="UP000284543">
    <property type="component" value="Unassembled WGS sequence"/>
</dbReference>
<reference evidence="4 5" key="1">
    <citation type="submission" date="2018-08" db="EMBL/GenBank/DDBJ databases">
        <title>A genome reference for cultivated species of the human gut microbiota.</title>
        <authorList>
            <person name="Zou Y."/>
            <person name="Xue W."/>
            <person name="Luo G."/>
        </authorList>
    </citation>
    <scope>NUCLEOTIDE SEQUENCE [LARGE SCALE GENOMIC DNA]</scope>
    <source>
        <strain evidence="4 5">AF14-18</strain>
    </source>
</reference>
<dbReference type="InterPro" id="IPR007392">
    <property type="entry name" value="GD_AH_second"/>
</dbReference>
<evidence type="ECO:0000256" key="2">
    <source>
        <dbReference type="ARBA" id="ARBA00023239"/>
    </source>
</evidence>
<dbReference type="InterPro" id="IPR013974">
    <property type="entry name" value="SAF"/>
</dbReference>
<evidence type="ECO:0000256" key="1">
    <source>
        <dbReference type="ARBA" id="ARBA00010986"/>
    </source>
</evidence>
<dbReference type="CDD" id="cd11613">
    <property type="entry name" value="SAF_AH_GD"/>
    <property type="match status" value="1"/>
</dbReference>
<proteinExistence type="inferred from homology"/>
<dbReference type="Pfam" id="PF08666">
    <property type="entry name" value="SAF"/>
    <property type="match status" value="1"/>
</dbReference>
<dbReference type="InterPro" id="IPR052172">
    <property type="entry name" value="UxaA_altronate/galactarate_dh"/>
</dbReference>
<dbReference type="Pfam" id="PF04295">
    <property type="entry name" value="GD_AH_second"/>
    <property type="match status" value="1"/>
</dbReference>
<organism evidence="4 5">
    <name type="scientific">Enterocloster bolteae</name>
    <dbReference type="NCBI Taxonomy" id="208479"/>
    <lineage>
        <taxon>Bacteria</taxon>
        <taxon>Bacillati</taxon>
        <taxon>Bacillota</taxon>
        <taxon>Clostridia</taxon>
        <taxon>Lachnospirales</taxon>
        <taxon>Lachnospiraceae</taxon>
        <taxon>Enterocloster</taxon>
    </lineage>
</organism>
<dbReference type="PANTHER" id="PTHR30536">
    <property type="entry name" value="ALTRONATE/GALACTARATE DEHYDRATASE"/>
    <property type="match status" value="1"/>
</dbReference>
<dbReference type="InterPro" id="IPR044144">
    <property type="entry name" value="SAF_UxaA/GarD"/>
</dbReference>
<name>A0A412Z2A4_9FIRM</name>
<gene>
    <name evidence="4" type="ORF">DWW02_18460</name>
</gene>
<dbReference type="GO" id="GO:0016829">
    <property type="term" value="F:lyase activity"/>
    <property type="evidence" value="ECO:0007669"/>
    <property type="project" value="UniProtKB-KW"/>
</dbReference>
<dbReference type="Pfam" id="PF20629">
    <property type="entry name" value="GD_AH_C"/>
    <property type="match status" value="1"/>
</dbReference>
<dbReference type="EMBL" id="QRZM01000008">
    <property type="protein sequence ID" value="RGV73983.1"/>
    <property type="molecule type" value="Genomic_DNA"/>
</dbReference>
<protein>
    <submittedName>
        <fullName evidence="4">Altronate dehydratase</fullName>
    </submittedName>
</protein>
<accession>A0A412Z2A4</accession>